<keyword evidence="3" id="KW-1185">Reference proteome</keyword>
<dbReference type="AlphaFoldDB" id="A0A3S3U7N5"/>
<organism evidence="2 3">
    <name type="scientific">Methylobacterium oryzihabitans</name>
    <dbReference type="NCBI Taxonomy" id="2499852"/>
    <lineage>
        <taxon>Bacteria</taxon>
        <taxon>Pseudomonadati</taxon>
        <taxon>Pseudomonadota</taxon>
        <taxon>Alphaproteobacteria</taxon>
        <taxon>Hyphomicrobiales</taxon>
        <taxon>Methylobacteriaceae</taxon>
        <taxon>Methylobacterium</taxon>
    </lineage>
</organism>
<dbReference type="RefSeq" id="WP_127730080.1">
    <property type="nucleotide sequence ID" value="NZ_SACP01000012.1"/>
</dbReference>
<evidence type="ECO:0000313" key="3">
    <source>
        <dbReference type="Proteomes" id="UP000286997"/>
    </source>
</evidence>
<proteinExistence type="predicted"/>
<reference evidence="2 3" key="1">
    <citation type="submission" date="2019-01" db="EMBL/GenBank/DDBJ databases">
        <authorList>
            <person name="Chen W.-M."/>
        </authorList>
    </citation>
    <scope>NUCLEOTIDE SEQUENCE [LARGE SCALE GENOMIC DNA]</scope>
    <source>
        <strain evidence="2 3">TER-1</strain>
    </source>
</reference>
<accession>A0A3S3U7N5</accession>
<protein>
    <submittedName>
        <fullName evidence="2">Uncharacterized protein</fullName>
    </submittedName>
</protein>
<keyword evidence="1" id="KW-0175">Coiled coil</keyword>
<evidence type="ECO:0000256" key="1">
    <source>
        <dbReference type="SAM" id="Coils"/>
    </source>
</evidence>
<gene>
    <name evidence="2" type="ORF">EOE48_13975</name>
</gene>
<dbReference type="EMBL" id="SACP01000012">
    <property type="protein sequence ID" value="RVU17491.1"/>
    <property type="molecule type" value="Genomic_DNA"/>
</dbReference>
<evidence type="ECO:0000313" key="2">
    <source>
        <dbReference type="EMBL" id="RVU17491.1"/>
    </source>
</evidence>
<name>A0A3S3U7N5_9HYPH</name>
<dbReference type="Proteomes" id="UP000286997">
    <property type="component" value="Unassembled WGS sequence"/>
</dbReference>
<feature type="coiled-coil region" evidence="1">
    <location>
        <begin position="44"/>
        <end position="85"/>
    </location>
</feature>
<sequence length="90" mass="9279">MFIRMLTSLAGDAFSYDHGETVAVDNAIGRAWIAAGIAEAAPATAAAEKAARDLRGQVEDLTARLADAEADRDALREQVAALAAQLAPAA</sequence>
<comment type="caution">
    <text evidence="2">The sequence shown here is derived from an EMBL/GenBank/DDBJ whole genome shotgun (WGS) entry which is preliminary data.</text>
</comment>